<comment type="function">
    <text evidence="1 12">Required for the export of heme to the periplasm for the biogenesis of c-type cytochromes.</text>
</comment>
<dbReference type="EMBL" id="SLXJ01000011">
    <property type="protein sequence ID" value="TCP16524.1"/>
    <property type="molecule type" value="Genomic_DNA"/>
</dbReference>
<comment type="similarity">
    <text evidence="3 12">Belongs to the CcmD/CycX/HelD family.</text>
</comment>
<comment type="caution">
    <text evidence="13">The sequence shown here is derived from an EMBL/GenBank/DDBJ whole genome shotgun (WGS) entry which is preliminary data.</text>
</comment>
<dbReference type="Proteomes" id="UP000295537">
    <property type="component" value="Unassembled WGS sequence"/>
</dbReference>
<keyword evidence="11 12" id="KW-0472">Membrane</keyword>
<evidence type="ECO:0000256" key="9">
    <source>
        <dbReference type="ARBA" id="ARBA00022748"/>
    </source>
</evidence>
<evidence type="ECO:0000256" key="7">
    <source>
        <dbReference type="ARBA" id="ARBA00022519"/>
    </source>
</evidence>
<dbReference type="InterPro" id="IPR052075">
    <property type="entry name" value="Heme_exporter_D"/>
</dbReference>
<evidence type="ECO:0000256" key="3">
    <source>
        <dbReference type="ARBA" id="ARBA00008741"/>
    </source>
</evidence>
<evidence type="ECO:0000256" key="2">
    <source>
        <dbReference type="ARBA" id="ARBA00004377"/>
    </source>
</evidence>
<protein>
    <recommendedName>
        <fullName evidence="4 12">Heme exporter protein D</fullName>
    </recommendedName>
</protein>
<dbReference type="GO" id="GO:0005886">
    <property type="term" value="C:plasma membrane"/>
    <property type="evidence" value="ECO:0007669"/>
    <property type="project" value="UniProtKB-SubCell"/>
</dbReference>
<keyword evidence="5 12" id="KW-0813">Transport</keyword>
<dbReference type="PANTHER" id="PTHR37531">
    <property type="entry name" value="HEME EXPORTER PROTEIN D"/>
    <property type="match status" value="1"/>
</dbReference>
<keyword evidence="6 12" id="KW-1003">Cell membrane</keyword>
<keyword evidence="14" id="KW-1185">Reference proteome</keyword>
<evidence type="ECO:0000256" key="6">
    <source>
        <dbReference type="ARBA" id="ARBA00022475"/>
    </source>
</evidence>
<dbReference type="GO" id="GO:0015886">
    <property type="term" value="P:heme transport"/>
    <property type="evidence" value="ECO:0007669"/>
    <property type="project" value="InterPro"/>
</dbReference>
<sequence length="69" mass="8351">MQLQFQFQSIADFFLMGEYGFFVWLSYGVTFFICGGLIWQILREPKQILKQVKKEATREQLRKKNRQNQ</sequence>
<evidence type="ECO:0000256" key="4">
    <source>
        <dbReference type="ARBA" id="ARBA00016461"/>
    </source>
</evidence>
<organism evidence="13 14">
    <name type="scientific">Nicoletella semolina</name>
    <dbReference type="NCBI Taxonomy" id="271160"/>
    <lineage>
        <taxon>Bacteria</taxon>
        <taxon>Pseudomonadati</taxon>
        <taxon>Pseudomonadota</taxon>
        <taxon>Gammaproteobacteria</taxon>
        <taxon>Pasteurellales</taxon>
        <taxon>Pasteurellaceae</taxon>
        <taxon>Nicoletella</taxon>
    </lineage>
</organism>
<dbReference type="InterPro" id="IPR007078">
    <property type="entry name" value="Haem_export_protD_CcmD"/>
</dbReference>
<dbReference type="GO" id="GO:1903607">
    <property type="term" value="P:cytochrome c biosynthetic process"/>
    <property type="evidence" value="ECO:0007669"/>
    <property type="project" value="TreeGrafter"/>
</dbReference>
<gene>
    <name evidence="13" type="ORF">EV693_11164</name>
</gene>
<evidence type="ECO:0000313" key="14">
    <source>
        <dbReference type="Proteomes" id="UP000295537"/>
    </source>
</evidence>
<dbReference type="AlphaFoldDB" id="A0A4R2N6L1"/>
<evidence type="ECO:0000256" key="12">
    <source>
        <dbReference type="RuleBase" id="RU363101"/>
    </source>
</evidence>
<accession>A0A4R2N6L1</accession>
<keyword evidence="10 12" id="KW-1133">Transmembrane helix</keyword>
<evidence type="ECO:0000256" key="5">
    <source>
        <dbReference type="ARBA" id="ARBA00022448"/>
    </source>
</evidence>
<evidence type="ECO:0000256" key="10">
    <source>
        <dbReference type="ARBA" id="ARBA00022989"/>
    </source>
</evidence>
<dbReference type="GO" id="GO:0017004">
    <property type="term" value="P:cytochrome complex assembly"/>
    <property type="evidence" value="ECO:0007669"/>
    <property type="project" value="UniProtKB-KW"/>
</dbReference>
<dbReference type="RefSeq" id="WP_132501750.1">
    <property type="nucleotide sequence ID" value="NZ_LVXA01000001.1"/>
</dbReference>
<feature type="transmembrane region" description="Helical" evidence="12">
    <location>
        <begin position="21"/>
        <end position="42"/>
    </location>
</feature>
<evidence type="ECO:0000256" key="8">
    <source>
        <dbReference type="ARBA" id="ARBA00022692"/>
    </source>
</evidence>
<evidence type="ECO:0000256" key="1">
    <source>
        <dbReference type="ARBA" id="ARBA00002442"/>
    </source>
</evidence>
<evidence type="ECO:0000313" key="13">
    <source>
        <dbReference type="EMBL" id="TCP16524.1"/>
    </source>
</evidence>
<evidence type="ECO:0000256" key="11">
    <source>
        <dbReference type="ARBA" id="ARBA00023136"/>
    </source>
</evidence>
<dbReference type="Pfam" id="PF04995">
    <property type="entry name" value="CcmD"/>
    <property type="match status" value="1"/>
</dbReference>
<dbReference type="OrthoDB" id="9815607at2"/>
<dbReference type="NCBIfam" id="TIGR03141">
    <property type="entry name" value="cytochro_ccmD"/>
    <property type="match status" value="1"/>
</dbReference>
<name>A0A4R2N6L1_9PAST</name>
<keyword evidence="8 12" id="KW-0812">Transmembrane</keyword>
<reference evidence="13 14" key="1">
    <citation type="submission" date="2019-03" db="EMBL/GenBank/DDBJ databases">
        <title>Genomic Encyclopedia of Type Strains, Phase IV (KMG-IV): sequencing the most valuable type-strain genomes for metagenomic binning, comparative biology and taxonomic classification.</title>
        <authorList>
            <person name="Goeker M."/>
        </authorList>
    </citation>
    <scope>NUCLEOTIDE SEQUENCE [LARGE SCALE GENOMIC DNA]</scope>
    <source>
        <strain evidence="13 14">DSM 16380</strain>
    </source>
</reference>
<keyword evidence="9 12" id="KW-0201">Cytochrome c-type biogenesis</keyword>
<keyword evidence="7 12" id="KW-0997">Cell inner membrane</keyword>
<dbReference type="PANTHER" id="PTHR37531:SF1">
    <property type="entry name" value="HEME EXPORTER PROTEIN D"/>
    <property type="match status" value="1"/>
</dbReference>
<comment type="subcellular location">
    <subcellularLocation>
        <location evidence="2 12">Cell inner membrane</location>
        <topology evidence="2 12">Single-pass membrane protein</topology>
    </subcellularLocation>
</comment>
<proteinExistence type="inferred from homology"/>